<protein>
    <submittedName>
        <fullName evidence="2">Uncharacterized protein</fullName>
    </submittedName>
</protein>
<dbReference type="AlphaFoldDB" id="A0A2P4ZSZ2"/>
<dbReference type="EMBL" id="JPDN02000010">
    <property type="protein sequence ID" value="PON27363.1"/>
    <property type="molecule type" value="Genomic_DNA"/>
</dbReference>
<dbReference type="Proteomes" id="UP000054821">
    <property type="component" value="Unassembled WGS sequence"/>
</dbReference>
<proteinExistence type="predicted"/>
<dbReference type="GeneID" id="36347467"/>
<feature type="compositionally biased region" description="Low complexity" evidence="1">
    <location>
        <begin position="41"/>
        <end position="55"/>
    </location>
</feature>
<evidence type="ECO:0000313" key="2">
    <source>
        <dbReference type="EMBL" id="PON27363.1"/>
    </source>
</evidence>
<dbReference type="RefSeq" id="XP_024405978.1">
    <property type="nucleotide sequence ID" value="XM_024549273.1"/>
</dbReference>
<sequence length="55" mass="5726">MEPASVISCDLCCAYMFSFGFFLQDISTNTNLLKGPPYPSGPSTGGSKSKIASSA</sequence>
<keyword evidence="3" id="KW-1185">Reference proteome</keyword>
<comment type="caution">
    <text evidence="2">The sequence shown here is derived from an EMBL/GenBank/DDBJ whole genome shotgun (WGS) entry which is preliminary data.</text>
</comment>
<evidence type="ECO:0000256" key="1">
    <source>
        <dbReference type="SAM" id="MobiDB-lite"/>
    </source>
</evidence>
<accession>A0A2P4ZSZ2</accession>
<gene>
    <name evidence="2" type="ORF">TGAM01_v203744</name>
</gene>
<evidence type="ECO:0000313" key="3">
    <source>
        <dbReference type="Proteomes" id="UP000054821"/>
    </source>
</evidence>
<reference evidence="2 3" key="1">
    <citation type="journal article" date="2016" name="Genome Announc.">
        <title>Draft Whole-Genome Sequence of Trichoderma gamsii T6085, a Promising Biocontrol Agent of Fusarium Head Blight on Wheat.</title>
        <authorList>
            <person name="Baroncelli R."/>
            <person name="Zapparata A."/>
            <person name="Piaggeschi G."/>
            <person name="Sarrocco S."/>
            <person name="Vannacci G."/>
        </authorList>
    </citation>
    <scope>NUCLEOTIDE SEQUENCE [LARGE SCALE GENOMIC DNA]</scope>
    <source>
        <strain evidence="2 3">T6085</strain>
    </source>
</reference>
<feature type="region of interest" description="Disordered" evidence="1">
    <location>
        <begin position="34"/>
        <end position="55"/>
    </location>
</feature>
<name>A0A2P4ZSZ2_9HYPO</name>
<organism evidence="2 3">
    <name type="scientific">Trichoderma gamsii</name>
    <dbReference type="NCBI Taxonomy" id="398673"/>
    <lineage>
        <taxon>Eukaryota</taxon>
        <taxon>Fungi</taxon>
        <taxon>Dikarya</taxon>
        <taxon>Ascomycota</taxon>
        <taxon>Pezizomycotina</taxon>
        <taxon>Sordariomycetes</taxon>
        <taxon>Hypocreomycetidae</taxon>
        <taxon>Hypocreales</taxon>
        <taxon>Hypocreaceae</taxon>
        <taxon>Trichoderma</taxon>
    </lineage>
</organism>